<proteinExistence type="predicted"/>
<organism evidence="1 2">
    <name type="scientific">Colletotrichum plurivorum</name>
    <dbReference type="NCBI Taxonomy" id="2175906"/>
    <lineage>
        <taxon>Eukaryota</taxon>
        <taxon>Fungi</taxon>
        <taxon>Dikarya</taxon>
        <taxon>Ascomycota</taxon>
        <taxon>Pezizomycotina</taxon>
        <taxon>Sordariomycetes</taxon>
        <taxon>Hypocreomycetidae</taxon>
        <taxon>Glomerellales</taxon>
        <taxon>Glomerellaceae</taxon>
        <taxon>Colletotrichum</taxon>
        <taxon>Colletotrichum orchidearum species complex</taxon>
    </lineage>
</organism>
<keyword evidence="2" id="KW-1185">Reference proteome</keyword>
<dbReference type="Proteomes" id="UP000654918">
    <property type="component" value="Unassembled WGS sequence"/>
</dbReference>
<gene>
    <name evidence="1" type="ORF">CPLU01_04049</name>
</gene>
<dbReference type="NCBIfam" id="NF047352">
    <property type="entry name" value="P_loop_sacsin"/>
    <property type="match status" value="1"/>
</dbReference>
<name>A0A8H6KS53_9PEZI</name>
<evidence type="ECO:0000313" key="2">
    <source>
        <dbReference type="Proteomes" id="UP000654918"/>
    </source>
</evidence>
<accession>A0A8H6KS53</accession>
<reference evidence="1" key="1">
    <citation type="journal article" date="2020" name="Phytopathology">
        <title>Genome Sequence Resources of Colletotrichum truncatum, C. plurivorum, C. musicola, and C. sojae: Four Species Pathogenic to Soybean (Glycine max).</title>
        <authorList>
            <person name="Rogerio F."/>
            <person name="Boufleur T.R."/>
            <person name="Ciampi-Guillardi M."/>
            <person name="Sukno S.A."/>
            <person name="Thon M.R."/>
            <person name="Massola Junior N.S."/>
            <person name="Baroncelli R."/>
        </authorList>
    </citation>
    <scope>NUCLEOTIDE SEQUENCE</scope>
    <source>
        <strain evidence="1">LFN00145</strain>
    </source>
</reference>
<dbReference type="AlphaFoldDB" id="A0A8H6KS53"/>
<comment type="caution">
    <text evidence="1">The sequence shown here is derived from an EMBL/GenBank/DDBJ whole genome shotgun (WGS) entry which is preliminary data.</text>
</comment>
<dbReference type="InterPro" id="IPR052957">
    <property type="entry name" value="Auxin_embryo_med"/>
</dbReference>
<dbReference type="PANTHER" id="PTHR32387">
    <property type="entry name" value="WU:FJ29H11"/>
    <property type="match status" value="1"/>
</dbReference>
<sequence>MPPGLEGTADKKEKADKQLQALLSKRGNVDSPEVNFWVKQIRSSLETFETQLNSYSGHFILELLQNADDNTYDASVIPTFEMKLLSSPDGHTFHTSCNESGFSIEQIDSLCEIGDSTKKHQKNIDGGYIGEKGLGFKSVFSVADVVYVSSGFYSFKLDKTQPMGEFMPTPSPFPAPECSDENHSSTRMMLQIRKDHAVLEKTLQTMTPEILLFLRRLRRIQIDAGAYKSVFIATRHDYDDEFIGETRTVKTWKDPGQAETTTKYVISRDIVENMPEENKRPGVTVSEVALGFPLGCDNKADARPQYAFSFIPFQKPGFHFLIQADFILVASRESLNLDNRWNQKLRRAIPDTFEKAVHRFINAESELRYTWPEYLGHDTLVDEFWKELETLIVKHLGNLAILQSRAAGDDCFQKPGDLVFIPPEYRLHGKALIDCPDQRRRQLAFEYTTDNTLSPGLKRLGVQKMGLHDFIDTFCEWIAKQEPTFLDTMTKEWHNKIADLLLQGGFSFKAMLQKIPIVPTITGEWVSATEQGLCCASEKFVHGVPSSLGLRIVASSARLESKREELFRFLGIKELSEADICNQIVDLHREEDRRPRAQLVEETSYLFLHRNAIRAPKFRHLRLWFATRNEPACKRGYSAYVIDPEIEPNVVEKLHSNNEAYMHVIHQEHLDQASRAMEAKETEENAAGSTKDDLKGRRRAARDIFFDWLEDYCGVAKLPRLVIQNRLSLEGRFLLQKKPCLLLQLLRDRWSVYEKDRTVLEKSLRRLAMLCTDGMWRNLEDTAVPTMILKKACPRLSFASLPEPENRNWAMLSNFSVVTDPGITAHVRELKDLRAKERKSIDLEDARRIYQHLAGNDADEVRRSIE</sequence>
<dbReference type="InterPro" id="IPR036890">
    <property type="entry name" value="HATPase_C_sf"/>
</dbReference>
<dbReference type="Gene3D" id="3.30.565.10">
    <property type="entry name" value="Histidine kinase-like ATPase, C-terminal domain"/>
    <property type="match status" value="1"/>
</dbReference>
<dbReference type="SUPFAM" id="SSF55874">
    <property type="entry name" value="ATPase domain of HSP90 chaperone/DNA topoisomerase II/histidine kinase"/>
    <property type="match status" value="1"/>
</dbReference>
<dbReference type="PANTHER" id="PTHR32387:SF0">
    <property type="entry name" value="PROTEIN NO VEIN"/>
    <property type="match status" value="1"/>
</dbReference>
<dbReference type="EMBL" id="WIGO01000036">
    <property type="protein sequence ID" value="KAF6835946.1"/>
    <property type="molecule type" value="Genomic_DNA"/>
</dbReference>
<protein>
    <submittedName>
        <fullName evidence="1">Heterokaryon incompatibility</fullName>
    </submittedName>
</protein>
<evidence type="ECO:0000313" key="1">
    <source>
        <dbReference type="EMBL" id="KAF6835946.1"/>
    </source>
</evidence>